<protein>
    <recommendedName>
        <fullName evidence="3">C2H2-type domain-containing protein</fullName>
    </recommendedName>
</protein>
<dbReference type="InterPro" id="IPR036236">
    <property type="entry name" value="Znf_C2H2_sf"/>
</dbReference>
<dbReference type="SUPFAM" id="SSF57667">
    <property type="entry name" value="beta-beta-alpha zinc fingers"/>
    <property type="match status" value="1"/>
</dbReference>
<evidence type="ECO:0008006" key="3">
    <source>
        <dbReference type="Google" id="ProtNLM"/>
    </source>
</evidence>
<dbReference type="Proteomes" id="UP001610444">
    <property type="component" value="Unassembled WGS sequence"/>
</dbReference>
<reference evidence="1 2" key="1">
    <citation type="submission" date="2024-07" db="EMBL/GenBank/DDBJ databases">
        <title>Section-level genome sequencing and comparative genomics of Aspergillus sections Usti and Cavernicolus.</title>
        <authorList>
            <consortium name="Lawrence Berkeley National Laboratory"/>
            <person name="Nybo J.L."/>
            <person name="Vesth T.C."/>
            <person name="Theobald S."/>
            <person name="Frisvad J.C."/>
            <person name="Larsen T.O."/>
            <person name="Kjaerboelling I."/>
            <person name="Rothschild-Mancinelli K."/>
            <person name="Lyhne E.K."/>
            <person name="Kogle M.E."/>
            <person name="Barry K."/>
            <person name="Clum A."/>
            <person name="Na H."/>
            <person name="Ledsgaard L."/>
            <person name="Lin J."/>
            <person name="Lipzen A."/>
            <person name="Kuo A."/>
            <person name="Riley R."/>
            <person name="Mondo S."/>
            <person name="LaButti K."/>
            <person name="Haridas S."/>
            <person name="Pangalinan J."/>
            <person name="Salamov A.A."/>
            <person name="Simmons B.A."/>
            <person name="Magnuson J.K."/>
            <person name="Chen J."/>
            <person name="Drula E."/>
            <person name="Henrissat B."/>
            <person name="Wiebenga A."/>
            <person name="Lubbers R.J."/>
            <person name="Gomes A.C."/>
            <person name="Macurrencykelacurrency M.R."/>
            <person name="Stajich J."/>
            <person name="Grigoriev I.V."/>
            <person name="Mortensen U.H."/>
            <person name="De vries R.P."/>
            <person name="Baker S.E."/>
            <person name="Andersen M.R."/>
        </authorList>
    </citation>
    <scope>NUCLEOTIDE SEQUENCE [LARGE SCALE GENOMIC DNA]</scope>
    <source>
        <strain evidence="1 2">CBS 756.74</strain>
    </source>
</reference>
<comment type="caution">
    <text evidence="1">The sequence shown here is derived from an EMBL/GenBank/DDBJ whole genome shotgun (WGS) entry which is preliminary data.</text>
</comment>
<dbReference type="GeneID" id="98154533"/>
<organism evidence="1 2">
    <name type="scientific">Aspergillus pseudodeflectus</name>
    <dbReference type="NCBI Taxonomy" id="176178"/>
    <lineage>
        <taxon>Eukaryota</taxon>
        <taxon>Fungi</taxon>
        <taxon>Dikarya</taxon>
        <taxon>Ascomycota</taxon>
        <taxon>Pezizomycotina</taxon>
        <taxon>Eurotiomycetes</taxon>
        <taxon>Eurotiomycetidae</taxon>
        <taxon>Eurotiales</taxon>
        <taxon>Aspergillaceae</taxon>
        <taxon>Aspergillus</taxon>
        <taxon>Aspergillus subgen. Nidulantes</taxon>
    </lineage>
</organism>
<evidence type="ECO:0000313" key="1">
    <source>
        <dbReference type="EMBL" id="KAL2855150.1"/>
    </source>
</evidence>
<name>A0ABR4KS87_9EURO</name>
<proteinExistence type="predicted"/>
<dbReference type="RefSeq" id="XP_070901806.1">
    <property type="nucleotide sequence ID" value="XM_071039369.1"/>
</dbReference>
<keyword evidence="2" id="KW-1185">Reference proteome</keyword>
<dbReference type="Gene3D" id="3.30.160.60">
    <property type="entry name" value="Classic Zinc Finger"/>
    <property type="match status" value="1"/>
</dbReference>
<sequence length="67" mass="7638">MNPEESEHLVAELQLRKPQFQCGLCLQSFTRMDHLRRHVSSRKAISMLCLSQGFQITGPAQTTHGRT</sequence>
<evidence type="ECO:0000313" key="2">
    <source>
        <dbReference type="Proteomes" id="UP001610444"/>
    </source>
</evidence>
<gene>
    <name evidence="1" type="ORF">BJX68DRAFT_231656</name>
</gene>
<accession>A0ABR4KS87</accession>
<dbReference type="EMBL" id="JBFXLR010000010">
    <property type="protein sequence ID" value="KAL2855150.1"/>
    <property type="molecule type" value="Genomic_DNA"/>
</dbReference>